<dbReference type="InterPro" id="IPR010014">
    <property type="entry name" value="DHP2"/>
</dbReference>
<dbReference type="Proteomes" id="UP000034841">
    <property type="component" value="Unassembled WGS sequence"/>
</dbReference>
<feature type="compositionally biased region" description="Basic and acidic residues" evidence="8">
    <location>
        <begin position="17"/>
        <end position="28"/>
    </location>
</feature>
<comment type="similarity">
    <text evidence="3 7">Belongs to the DPH1/DPH2 family. DPH2 subfamily.</text>
</comment>
<dbReference type="InterPro" id="IPR042265">
    <property type="entry name" value="DPH1/DPH2_3"/>
</dbReference>
<proteinExistence type="inferred from homology"/>
<dbReference type="PANTHER" id="PTHR10762:SF2">
    <property type="entry name" value="2-(3-AMINO-3-CARBOXYPROPYL)HISTIDINE SYNTHASE SUBUNIT 2"/>
    <property type="match status" value="1"/>
</dbReference>
<comment type="subcellular location">
    <subcellularLocation>
        <location evidence="7">Cytoplasm</location>
    </subcellularLocation>
</comment>
<dbReference type="GO" id="GO:0017183">
    <property type="term" value="P:protein histidyl modification to diphthamide"/>
    <property type="evidence" value="ECO:0007669"/>
    <property type="project" value="UniProtKB-UniPathway"/>
</dbReference>
<feature type="compositionally biased region" description="Acidic residues" evidence="8">
    <location>
        <begin position="429"/>
        <end position="438"/>
    </location>
</feature>
<evidence type="ECO:0000313" key="9">
    <source>
        <dbReference type="EMBL" id="KKF93351.1"/>
    </source>
</evidence>
<name>A0A0F8AYG6_CERFI</name>
<dbReference type="SFLD" id="SFLDF00408">
    <property type="entry name" value="Diphthamide_biosynthesis_famil"/>
    <property type="match status" value="1"/>
</dbReference>
<protein>
    <recommendedName>
        <fullName evidence="7">2-(3-amino-3-carboxypropyl)histidine synthase subunit 2</fullName>
    </recommendedName>
</protein>
<dbReference type="InterPro" id="IPR042263">
    <property type="entry name" value="DPH1/DPH2_1"/>
</dbReference>
<dbReference type="OrthoDB" id="449241at2759"/>
<evidence type="ECO:0000256" key="3">
    <source>
        <dbReference type="ARBA" id="ARBA00006179"/>
    </source>
</evidence>
<dbReference type="SFLD" id="SFLDG01121">
    <property type="entry name" value="Diphthamide_biosynthesis"/>
    <property type="match status" value="1"/>
</dbReference>
<feature type="compositionally biased region" description="Polar residues" evidence="8">
    <location>
        <begin position="32"/>
        <end position="41"/>
    </location>
</feature>
<evidence type="ECO:0000313" key="10">
    <source>
        <dbReference type="Proteomes" id="UP000034841"/>
    </source>
</evidence>
<dbReference type="GO" id="GO:0046872">
    <property type="term" value="F:metal ion binding"/>
    <property type="evidence" value="ECO:0007669"/>
    <property type="project" value="UniProtKB-KW"/>
</dbReference>
<keyword evidence="5 7" id="KW-0408">Iron</keyword>
<comment type="cofactor">
    <cofactor evidence="1">
        <name>[4Fe-4S] cluster</name>
        <dbReference type="ChEBI" id="CHEBI:49883"/>
    </cofactor>
</comment>
<feature type="compositionally biased region" description="Basic and acidic residues" evidence="8">
    <location>
        <begin position="408"/>
        <end position="428"/>
    </location>
</feature>
<reference evidence="9 10" key="1">
    <citation type="submission" date="2015-04" db="EMBL/GenBank/DDBJ databases">
        <title>Genome sequence of Ceratocystis platani, a major pathogen of plane trees.</title>
        <authorList>
            <person name="Belbahri L."/>
        </authorList>
    </citation>
    <scope>NUCLEOTIDE SEQUENCE [LARGE SCALE GENOMIC DNA]</scope>
    <source>
        <strain evidence="9 10">CFO</strain>
    </source>
</reference>
<dbReference type="GO" id="GO:0120513">
    <property type="term" value="C:2-(3-amino-3-carboxypropyl)histidine synthase complex"/>
    <property type="evidence" value="ECO:0007669"/>
    <property type="project" value="EnsemblFungi"/>
</dbReference>
<keyword evidence="7" id="KW-0963">Cytoplasm</keyword>
<evidence type="ECO:0000256" key="2">
    <source>
        <dbReference type="ARBA" id="ARBA00005156"/>
    </source>
</evidence>
<dbReference type="PANTHER" id="PTHR10762">
    <property type="entry name" value="DIPHTHAMIDE BIOSYNTHESIS PROTEIN"/>
    <property type="match status" value="1"/>
</dbReference>
<keyword evidence="4 7" id="KW-0479">Metal-binding</keyword>
<keyword evidence="10" id="KW-1185">Reference proteome</keyword>
<gene>
    <name evidence="9" type="primary">DPH2</name>
    <name evidence="9" type="ORF">CFO_g4297</name>
</gene>
<evidence type="ECO:0000256" key="6">
    <source>
        <dbReference type="ARBA" id="ARBA00023014"/>
    </source>
</evidence>
<dbReference type="UniPathway" id="UPA00559"/>
<dbReference type="NCBIfam" id="TIGR00272">
    <property type="entry name" value="DPH2"/>
    <property type="match status" value="1"/>
</dbReference>
<feature type="region of interest" description="Disordered" evidence="8">
    <location>
        <begin position="1"/>
        <end position="41"/>
    </location>
</feature>
<dbReference type="NCBIfam" id="TIGR00322">
    <property type="entry name" value="diphth2_R"/>
    <property type="match status" value="1"/>
</dbReference>
<feature type="region of interest" description="Disordered" evidence="8">
    <location>
        <begin position="462"/>
        <end position="491"/>
    </location>
</feature>
<dbReference type="FunFam" id="3.40.50.11860:FF:000001">
    <property type="entry name" value="2-(3-amino-3-carboxypropyl)histidine synthase subunit 2"/>
    <property type="match status" value="1"/>
</dbReference>
<evidence type="ECO:0000256" key="4">
    <source>
        <dbReference type="ARBA" id="ARBA00022723"/>
    </source>
</evidence>
<dbReference type="FunFam" id="3.40.50.11840:FF:000010">
    <property type="entry name" value="2-(3-amino-3-carboxypropyl)histidine synthase subunit 2"/>
    <property type="match status" value="1"/>
</dbReference>
<comment type="function">
    <text evidence="7">Required for the first step of diphthamide biosynthesis, a post-translational modification of histidine which occurs in elongation factor 2. DPH1 and DPH2 transfer a 3-amino-3-carboxypropyl (ACP) group from S-adenosyl-L-methionine (SAM) to a histidine residue, the reaction is assisted by a reduction system comprising DPH3 and a NADH-dependent reductase. Facilitates the reduction of the catalytic iron-sulfur cluster found in the DPH1 subunit.</text>
</comment>
<organism evidence="9 10">
    <name type="scientific">Ceratocystis fimbriata f. sp. platani</name>
    <dbReference type="NCBI Taxonomy" id="88771"/>
    <lineage>
        <taxon>Eukaryota</taxon>
        <taxon>Fungi</taxon>
        <taxon>Dikarya</taxon>
        <taxon>Ascomycota</taxon>
        <taxon>Pezizomycotina</taxon>
        <taxon>Sordariomycetes</taxon>
        <taxon>Hypocreomycetidae</taxon>
        <taxon>Microascales</taxon>
        <taxon>Ceratocystidaceae</taxon>
        <taxon>Ceratocystis</taxon>
    </lineage>
</organism>
<evidence type="ECO:0000256" key="5">
    <source>
        <dbReference type="ARBA" id="ARBA00023004"/>
    </source>
</evidence>
<evidence type="ECO:0000256" key="7">
    <source>
        <dbReference type="RuleBase" id="RU364133"/>
    </source>
</evidence>
<dbReference type="GO" id="GO:0051539">
    <property type="term" value="F:4 iron, 4 sulfur cluster binding"/>
    <property type="evidence" value="ECO:0007669"/>
    <property type="project" value="EnsemblFungi"/>
</dbReference>
<evidence type="ECO:0000256" key="1">
    <source>
        <dbReference type="ARBA" id="ARBA00001966"/>
    </source>
</evidence>
<dbReference type="Gene3D" id="3.40.50.11840">
    <property type="entry name" value="Diphthamide synthesis DPH1/DPH2 domain 1"/>
    <property type="match status" value="1"/>
</dbReference>
<evidence type="ECO:0000256" key="8">
    <source>
        <dbReference type="SAM" id="MobiDB-lite"/>
    </source>
</evidence>
<comment type="pathway">
    <text evidence="2 7">Protein modification; peptidyl-diphthamide biosynthesis.</text>
</comment>
<dbReference type="Pfam" id="PF01866">
    <property type="entry name" value="Diphthamide_syn"/>
    <property type="match status" value="1"/>
</dbReference>
<keyword evidence="6 7" id="KW-0411">Iron-sulfur</keyword>
<dbReference type="GO" id="GO:0090560">
    <property type="term" value="F:2-(3-amino-3-carboxypropyl)histidine synthase activity"/>
    <property type="evidence" value="ECO:0007669"/>
    <property type="project" value="EnsemblFungi"/>
</dbReference>
<comment type="caution">
    <text evidence="9">The sequence shown here is derived from an EMBL/GenBank/DDBJ whole genome shotgun (WGS) entry which is preliminary data.</text>
</comment>
<sequence length="554" mass="60326">MATSLSAAPVLSTPSEHVFEDPTPEARVDPSLQRSANSSIRDTYEVGRSAAEVVAGGWARIGLQFPDHMLCDAPAVVQELEAEIATLRSQKQDNSDKSETHKQPRIYVLADTSYSACCVDEIAAEHVNAEVVIHYGRSCLSPTSRLPVIYVFTRYLLNLDNAVAAFEAVFPEKDSKVVMTADVMFQDHVAPLTALLRTRGYTTLLETVVVHEPTATIPNRSIITDEASEPCGLDAETLKSYALFHISEPPTAVLLALVSRFRSLHVLPTVTQATAQDPTYTTHMLLQRRFARVLSMATAGVIGILVNTLSVSNYMASVDVLRKRIAAAGKKSYTIVVGKLNPAKLANFSEIEGWVVVGCWESGLVEDDRAFYVPVLTPFEMGVALMSEEERVWGMEWWGGLEGLKLEAPEESEAKPISGTKDREHVEIDEGVDDDESAPPEFDLRTGRYVSTSRPMRMAAASEVSMAETTGGQDVRSSEGEGTETTTQKSLISRGTGDLAMVNGVLSPGAEYLRSKRTWQGLGSDFTDETSTVVEQGLRGVARGYVIGDEVDKV</sequence>
<dbReference type="EMBL" id="LBBL01000252">
    <property type="protein sequence ID" value="KKF93351.1"/>
    <property type="molecule type" value="Genomic_DNA"/>
</dbReference>
<accession>A0A0F8AYG6</accession>
<dbReference type="SFLD" id="SFLDS00032">
    <property type="entry name" value="Radical_SAM_3-amino-3-carboxyp"/>
    <property type="match status" value="1"/>
</dbReference>
<dbReference type="GO" id="GO:0005737">
    <property type="term" value="C:cytoplasm"/>
    <property type="evidence" value="ECO:0007669"/>
    <property type="project" value="UniProtKB-SubCell"/>
</dbReference>
<dbReference type="AlphaFoldDB" id="A0A0F8AYG6"/>
<dbReference type="Gene3D" id="3.40.50.11860">
    <property type="entry name" value="Diphthamide synthesis DPH1/DPH2 domain 3"/>
    <property type="match status" value="1"/>
</dbReference>
<feature type="region of interest" description="Disordered" evidence="8">
    <location>
        <begin position="408"/>
        <end position="448"/>
    </location>
</feature>
<dbReference type="InterPro" id="IPR016435">
    <property type="entry name" value="DPH1/DPH2"/>
</dbReference>